<feature type="domain" description="Origin recognition complex subunit 5 C-terminal" evidence="8">
    <location>
        <begin position="318"/>
        <end position="468"/>
    </location>
</feature>
<feature type="domain" description="Orc1-like AAA ATPase" evidence="7">
    <location>
        <begin position="9"/>
        <end position="151"/>
    </location>
</feature>
<dbReference type="Gene3D" id="1.10.8.60">
    <property type="match status" value="1"/>
</dbReference>
<dbReference type="PANTHER" id="PTHR12705:SF0">
    <property type="entry name" value="ORIGIN RECOGNITION COMPLEX SUBUNIT 5"/>
    <property type="match status" value="1"/>
</dbReference>
<name>A0A7H9AVU8_ZYGMR</name>
<dbReference type="GO" id="GO:0006270">
    <property type="term" value="P:DNA replication initiation"/>
    <property type="evidence" value="ECO:0007669"/>
    <property type="project" value="TreeGrafter"/>
</dbReference>
<evidence type="ECO:0008006" key="12">
    <source>
        <dbReference type="Google" id="ProtNLM"/>
    </source>
</evidence>
<dbReference type="Pfam" id="PF21639">
    <property type="entry name" value="ORC5_lid"/>
    <property type="match status" value="1"/>
</dbReference>
<dbReference type="GeneID" id="59233810"/>
<sequence>MISYPEDVLFRDYQLKSVAAFVHGDPTIACPNLIIQGNSSSGKTYVLQKFFEANPSLINAWLEPIELVSWKPLLQAVVRSVQNKLKILFCDLAHKECDPLEVEEPFLLVKALWNIFSQYDSLPTDINFFLVLDGFDRLQDLDAALFNKFIKFHELINTKSKIHLKLIYMIQDIAFVERYSSHCLPMIVFPSYSIEQIIEILIFTRVEQLVMSNTLRERIIKQGVEECTDEQFVSVAANYIKLIVQAFHSYTGNNINALNDFIDFKWHSYVQKITKENIFDPLALYRSSINLFLTTDDSFVEDEDNRDNYNEPSQTYELSAISKYLLIAAYICSYLGPRYDSNVFSRRSYLKSGRSSYGRRKKMETNPRYLQPSLFHLERLFAIFQAIFPVERTTESGSLASLREEALIRANVEVFQNLAELHVLKMVSTTVTKNIDFLSHKTKWKVNVPWEIVLEVAKSVNFDISQYFSGL</sequence>
<evidence type="ECO:0000259" key="7">
    <source>
        <dbReference type="Pfam" id="PF13191"/>
    </source>
</evidence>
<dbReference type="KEGG" id="zmk:HG535_0A01130"/>
<dbReference type="AlphaFoldDB" id="A0A7H9AVU8"/>
<comment type="similarity">
    <text evidence="2">Belongs to the ORC5 family.</text>
</comment>
<dbReference type="EMBL" id="CP058604">
    <property type="protein sequence ID" value="QLG70174.1"/>
    <property type="molecule type" value="Genomic_DNA"/>
</dbReference>
<dbReference type="OrthoDB" id="365981at2759"/>
<feature type="domain" description="ORC5 lid" evidence="9">
    <location>
        <begin position="237"/>
        <end position="292"/>
    </location>
</feature>
<dbReference type="InterPro" id="IPR041664">
    <property type="entry name" value="AAA_16"/>
</dbReference>
<evidence type="ECO:0000313" key="11">
    <source>
        <dbReference type="Proteomes" id="UP000509704"/>
    </source>
</evidence>
<dbReference type="GO" id="GO:0003688">
    <property type="term" value="F:DNA replication origin binding"/>
    <property type="evidence" value="ECO:0007669"/>
    <property type="project" value="TreeGrafter"/>
</dbReference>
<evidence type="ECO:0000256" key="6">
    <source>
        <dbReference type="ARBA" id="ARBA00023242"/>
    </source>
</evidence>
<dbReference type="GO" id="GO:0005664">
    <property type="term" value="C:nuclear origin of replication recognition complex"/>
    <property type="evidence" value="ECO:0007669"/>
    <property type="project" value="TreeGrafter"/>
</dbReference>
<dbReference type="InterPro" id="IPR048866">
    <property type="entry name" value="ORC5_lid"/>
</dbReference>
<evidence type="ECO:0000256" key="1">
    <source>
        <dbReference type="ARBA" id="ARBA00004123"/>
    </source>
</evidence>
<keyword evidence="5" id="KW-0067">ATP-binding</keyword>
<evidence type="ECO:0000256" key="4">
    <source>
        <dbReference type="ARBA" id="ARBA00022741"/>
    </source>
</evidence>
<keyword evidence="11" id="KW-1185">Reference proteome</keyword>
<dbReference type="PANTHER" id="PTHR12705">
    <property type="entry name" value="ORIGIN RECOGNITION COMPLEX SUBUNIT 5"/>
    <property type="match status" value="1"/>
</dbReference>
<gene>
    <name evidence="10" type="ORF">HG535_0A01130</name>
</gene>
<keyword evidence="6" id="KW-0539">Nucleus</keyword>
<evidence type="ECO:0000259" key="9">
    <source>
        <dbReference type="Pfam" id="PF21639"/>
    </source>
</evidence>
<dbReference type="Gene3D" id="3.40.50.300">
    <property type="entry name" value="P-loop containing nucleotide triphosphate hydrolases"/>
    <property type="match status" value="1"/>
</dbReference>
<evidence type="ECO:0000256" key="5">
    <source>
        <dbReference type="ARBA" id="ARBA00022840"/>
    </source>
</evidence>
<dbReference type="Pfam" id="PF13191">
    <property type="entry name" value="AAA_16"/>
    <property type="match status" value="1"/>
</dbReference>
<evidence type="ECO:0000259" key="8">
    <source>
        <dbReference type="Pfam" id="PF14630"/>
    </source>
</evidence>
<dbReference type="RefSeq" id="XP_037141902.1">
    <property type="nucleotide sequence ID" value="XM_037286007.1"/>
</dbReference>
<accession>A0A7H9AVU8</accession>
<dbReference type="InterPro" id="IPR027417">
    <property type="entry name" value="P-loop_NTPase"/>
</dbReference>
<dbReference type="Proteomes" id="UP000509704">
    <property type="component" value="Chromosome 1"/>
</dbReference>
<organism evidence="10 11">
    <name type="scientific">Zygotorulaspora mrakii</name>
    <name type="common">Zygosaccharomyces mrakii</name>
    <dbReference type="NCBI Taxonomy" id="42260"/>
    <lineage>
        <taxon>Eukaryota</taxon>
        <taxon>Fungi</taxon>
        <taxon>Dikarya</taxon>
        <taxon>Ascomycota</taxon>
        <taxon>Saccharomycotina</taxon>
        <taxon>Saccharomycetes</taxon>
        <taxon>Saccharomycetales</taxon>
        <taxon>Saccharomycetaceae</taxon>
        <taxon>Zygotorulaspora</taxon>
    </lineage>
</organism>
<dbReference type="Pfam" id="PF14630">
    <property type="entry name" value="ORC5_C"/>
    <property type="match status" value="1"/>
</dbReference>
<evidence type="ECO:0000256" key="3">
    <source>
        <dbReference type="ARBA" id="ARBA00022705"/>
    </source>
</evidence>
<dbReference type="InterPro" id="IPR047088">
    <property type="entry name" value="ORC5_C"/>
</dbReference>
<dbReference type="InterPro" id="IPR020796">
    <property type="entry name" value="ORC5"/>
</dbReference>
<evidence type="ECO:0000313" key="10">
    <source>
        <dbReference type="EMBL" id="QLG70174.1"/>
    </source>
</evidence>
<comment type="subcellular location">
    <subcellularLocation>
        <location evidence="1">Nucleus</location>
    </subcellularLocation>
</comment>
<keyword evidence="4" id="KW-0547">Nucleotide-binding</keyword>
<proteinExistence type="inferred from homology"/>
<reference evidence="10 11" key="1">
    <citation type="submission" date="2020-07" db="EMBL/GenBank/DDBJ databases">
        <title>The yeast mating-type switching endonuclease HO is a domesticated member of an unorthodox homing genetic element family.</title>
        <authorList>
            <person name="Coughlan A.Y."/>
            <person name="Lombardi L."/>
            <person name="Braun-Galleani S."/>
            <person name="Martos A.R."/>
            <person name="Galeote V."/>
            <person name="Bigey F."/>
            <person name="Dequin S."/>
            <person name="Byrne K.P."/>
            <person name="Wolfe K.H."/>
        </authorList>
    </citation>
    <scope>NUCLEOTIDE SEQUENCE [LARGE SCALE GENOMIC DNA]</scope>
    <source>
        <strain evidence="10 11">NRRL Y-6702</strain>
    </source>
</reference>
<evidence type="ECO:0000256" key="2">
    <source>
        <dbReference type="ARBA" id="ARBA00006269"/>
    </source>
</evidence>
<protein>
    <recommendedName>
        <fullName evidence="12">Orc1-like AAA ATPase domain-containing protein</fullName>
    </recommendedName>
</protein>
<dbReference type="SUPFAM" id="SSF52540">
    <property type="entry name" value="P-loop containing nucleoside triphosphate hydrolases"/>
    <property type="match status" value="1"/>
</dbReference>
<keyword evidence="3" id="KW-0235">DNA replication</keyword>